<dbReference type="STRING" id="356882.A0A423WS47"/>
<dbReference type="AlphaFoldDB" id="A0A423WS47"/>
<organism evidence="4 5">
    <name type="scientific">Cytospora schulzeri</name>
    <dbReference type="NCBI Taxonomy" id="448051"/>
    <lineage>
        <taxon>Eukaryota</taxon>
        <taxon>Fungi</taxon>
        <taxon>Dikarya</taxon>
        <taxon>Ascomycota</taxon>
        <taxon>Pezizomycotina</taxon>
        <taxon>Sordariomycetes</taxon>
        <taxon>Sordariomycetidae</taxon>
        <taxon>Diaporthales</taxon>
        <taxon>Cytosporaceae</taxon>
        <taxon>Cytospora</taxon>
    </lineage>
</organism>
<comment type="similarity">
    <text evidence="1">Belongs to the NmrA-type oxidoreductase family. Isoflavone reductase subfamily.</text>
</comment>
<dbReference type="PANTHER" id="PTHR47706:SF4">
    <property type="entry name" value="NMRA-LIKE DOMAIN-CONTAINING PROTEIN"/>
    <property type="match status" value="1"/>
</dbReference>
<comment type="caution">
    <text evidence="4">The sequence shown here is derived from an EMBL/GenBank/DDBJ whole genome shotgun (WGS) entry which is preliminary data.</text>
</comment>
<keyword evidence="3" id="KW-0560">Oxidoreductase</keyword>
<evidence type="ECO:0000313" key="5">
    <source>
        <dbReference type="Proteomes" id="UP000283895"/>
    </source>
</evidence>
<gene>
    <name evidence="4" type="ORF">VMCG_04500</name>
</gene>
<sequence length="182" mass="20259">MPAVLNKRLSRTDLQQTTTLEYTSIHNGMFLDFWGLPTVKSHMTPYTTVMDMEHDYAAIPGSGDVPVVFTHTSDVARYVAALLGLKSWDSNSVFTIIGDKVTWNQFLSMAESAKGQATILPGHASALEYLPQELLQKVNSAFGLWFARGAFNLEPNNVLNDEFPHIQPMKVKDILTASWKSP</sequence>
<proteinExistence type="inferred from homology"/>
<dbReference type="OrthoDB" id="419598at2759"/>
<protein>
    <recommendedName>
        <fullName evidence="6">NmrA-like domain-containing protein</fullName>
    </recommendedName>
</protein>
<dbReference type="PANTHER" id="PTHR47706">
    <property type="entry name" value="NMRA-LIKE FAMILY PROTEIN"/>
    <property type="match status" value="1"/>
</dbReference>
<accession>A0A423WS47</accession>
<keyword evidence="2" id="KW-0521">NADP</keyword>
<name>A0A423WS47_9PEZI</name>
<keyword evidence="5" id="KW-1185">Reference proteome</keyword>
<reference evidence="4 5" key="1">
    <citation type="submission" date="2015-09" db="EMBL/GenBank/DDBJ databases">
        <title>Host preference determinants of Valsa canker pathogens revealed by comparative genomics.</title>
        <authorList>
            <person name="Yin Z."/>
            <person name="Huang L."/>
        </authorList>
    </citation>
    <scope>NUCLEOTIDE SEQUENCE [LARGE SCALE GENOMIC DNA]</scope>
    <source>
        <strain evidence="4 5">03-1</strain>
    </source>
</reference>
<dbReference type="EMBL" id="LKEA01000011">
    <property type="protein sequence ID" value="ROW06071.1"/>
    <property type="molecule type" value="Genomic_DNA"/>
</dbReference>
<dbReference type="SUPFAM" id="SSF51735">
    <property type="entry name" value="NAD(P)-binding Rossmann-fold domains"/>
    <property type="match status" value="1"/>
</dbReference>
<evidence type="ECO:0000256" key="2">
    <source>
        <dbReference type="ARBA" id="ARBA00022857"/>
    </source>
</evidence>
<dbReference type="InterPro" id="IPR036291">
    <property type="entry name" value="NAD(P)-bd_dom_sf"/>
</dbReference>
<dbReference type="Gene3D" id="3.90.25.10">
    <property type="entry name" value="UDP-galactose 4-epimerase, domain 1"/>
    <property type="match status" value="1"/>
</dbReference>
<evidence type="ECO:0000256" key="3">
    <source>
        <dbReference type="ARBA" id="ARBA00023002"/>
    </source>
</evidence>
<dbReference type="Proteomes" id="UP000283895">
    <property type="component" value="Unassembled WGS sequence"/>
</dbReference>
<dbReference type="InterPro" id="IPR051609">
    <property type="entry name" value="NmrA/Isoflavone_reductase-like"/>
</dbReference>
<evidence type="ECO:0000256" key="1">
    <source>
        <dbReference type="ARBA" id="ARBA00005725"/>
    </source>
</evidence>
<dbReference type="GO" id="GO:0016491">
    <property type="term" value="F:oxidoreductase activity"/>
    <property type="evidence" value="ECO:0007669"/>
    <property type="project" value="UniProtKB-KW"/>
</dbReference>
<evidence type="ECO:0008006" key="6">
    <source>
        <dbReference type="Google" id="ProtNLM"/>
    </source>
</evidence>
<evidence type="ECO:0000313" key="4">
    <source>
        <dbReference type="EMBL" id="ROW06071.1"/>
    </source>
</evidence>
<dbReference type="Gene3D" id="3.40.50.720">
    <property type="entry name" value="NAD(P)-binding Rossmann-like Domain"/>
    <property type="match status" value="1"/>
</dbReference>